<feature type="transmembrane region" description="Helical" evidence="1">
    <location>
        <begin position="110"/>
        <end position="127"/>
    </location>
</feature>
<keyword evidence="1" id="KW-1133">Transmembrane helix</keyword>
<proteinExistence type="predicted"/>
<protein>
    <submittedName>
        <fullName evidence="2">Uncharacterized protein</fullName>
    </submittedName>
</protein>
<feature type="transmembrane region" description="Helical" evidence="1">
    <location>
        <begin position="51"/>
        <end position="70"/>
    </location>
</feature>
<keyword evidence="1" id="KW-0812">Transmembrane</keyword>
<reference evidence="2" key="1">
    <citation type="submission" date="2021-05" db="EMBL/GenBank/DDBJ databases">
        <authorList>
            <person name="Alioto T."/>
            <person name="Alioto T."/>
            <person name="Gomez Garrido J."/>
        </authorList>
    </citation>
    <scope>NUCLEOTIDE SEQUENCE</scope>
</reference>
<evidence type="ECO:0000313" key="2">
    <source>
        <dbReference type="EMBL" id="CAG6789173.1"/>
    </source>
</evidence>
<dbReference type="EMBL" id="HBUF01663678">
    <property type="protein sequence ID" value="CAG6789173.1"/>
    <property type="molecule type" value="Transcribed_RNA"/>
</dbReference>
<organism evidence="2">
    <name type="scientific">Cacopsylla melanoneura</name>
    <dbReference type="NCBI Taxonomy" id="428564"/>
    <lineage>
        <taxon>Eukaryota</taxon>
        <taxon>Metazoa</taxon>
        <taxon>Ecdysozoa</taxon>
        <taxon>Arthropoda</taxon>
        <taxon>Hexapoda</taxon>
        <taxon>Insecta</taxon>
        <taxon>Pterygota</taxon>
        <taxon>Neoptera</taxon>
        <taxon>Paraneoptera</taxon>
        <taxon>Hemiptera</taxon>
        <taxon>Sternorrhyncha</taxon>
        <taxon>Psylloidea</taxon>
        <taxon>Psyllidae</taxon>
        <taxon>Psyllinae</taxon>
        <taxon>Cacopsylla</taxon>
    </lineage>
</organism>
<keyword evidence="1" id="KW-0472">Membrane</keyword>
<accession>A0A8D9BPH5</accession>
<sequence>MVLPFITTQVVLDSSDLCAQLFDHTFHIVHVLIISFPDCISYRLSDFRHKFTILVFFIIIFISSIVKYSIGCYNMADVFFDFSKLIYYHKCFILFQLPFYNNQLLDFSKGSQHILLLFVYLHLSWYIG</sequence>
<name>A0A8D9BPH5_9HEMI</name>
<evidence type="ECO:0000256" key="1">
    <source>
        <dbReference type="SAM" id="Phobius"/>
    </source>
</evidence>
<dbReference type="AlphaFoldDB" id="A0A8D9BPH5"/>